<proteinExistence type="predicted"/>
<sequence length="74" mass="8102">MPHRHGGGSSSAHLENIPHPLPNLPIVSQLPAIEGFERSVSEKLLKAANHNIDPVVNVQLTPHLSALLFLHFFL</sequence>
<organism evidence="1 2">
    <name type="scientific">Meloidogyne incognita</name>
    <name type="common">Southern root-knot nematode worm</name>
    <name type="synonym">Oxyuris incognita</name>
    <dbReference type="NCBI Taxonomy" id="6306"/>
    <lineage>
        <taxon>Eukaryota</taxon>
        <taxon>Metazoa</taxon>
        <taxon>Ecdysozoa</taxon>
        <taxon>Nematoda</taxon>
        <taxon>Chromadorea</taxon>
        <taxon>Rhabditida</taxon>
        <taxon>Tylenchina</taxon>
        <taxon>Tylenchomorpha</taxon>
        <taxon>Tylenchoidea</taxon>
        <taxon>Meloidogynidae</taxon>
        <taxon>Meloidogyninae</taxon>
        <taxon>Meloidogyne</taxon>
        <taxon>Meloidogyne incognita group</taxon>
    </lineage>
</organism>
<protein>
    <submittedName>
        <fullName evidence="2">Uncharacterized protein</fullName>
    </submittedName>
</protein>
<dbReference type="WBParaSite" id="Minc3s01955g27409">
    <property type="protein sequence ID" value="Minc3s01955g27409"/>
    <property type="gene ID" value="Minc3s01955g27409"/>
</dbReference>
<dbReference type="Proteomes" id="UP000887563">
    <property type="component" value="Unplaced"/>
</dbReference>
<accession>A0A914ML48</accession>
<evidence type="ECO:0000313" key="1">
    <source>
        <dbReference type="Proteomes" id="UP000887563"/>
    </source>
</evidence>
<name>A0A914ML48_MELIC</name>
<evidence type="ECO:0000313" key="2">
    <source>
        <dbReference type="WBParaSite" id="Minc3s01955g27409"/>
    </source>
</evidence>
<keyword evidence="1" id="KW-1185">Reference proteome</keyword>
<dbReference type="AlphaFoldDB" id="A0A914ML48"/>
<reference evidence="2" key="1">
    <citation type="submission" date="2022-11" db="UniProtKB">
        <authorList>
            <consortium name="WormBaseParasite"/>
        </authorList>
    </citation>
    <scope>IDENTIFICATION</scope>
</reference>